<accession>A0AA89B2A7</accession>
<evidence type="ECO:0000256" key="8">
    <source>
        <dbReference type="ARBA" id="ARBA00022786"/>
    </source>
</evidence>
<evidence type="ECO:0000256" key="1">
    <source>
        <dbReference type="ARBA" id="ARBA00004123"/>
    </source>
</evidence>
<proteinExistence type="predicted"/>
<evidence type="ECO:0000259" key="20">
    <source>
        <dbReference type="PROSITE" id="PS51266"/>
    </source>
</evidence>
<evidence type="ECO:0000256" key="3">
    <source>
        <dbReference type="ARBA" id="ARBA00004906"/>
    </source>
</evidence>
<dbReference type="Pfam" id="PF01814">
    <property type="entry name" value="Hemerythrin"/>
    <property type="match status" value="2"/>
</dbReference>
<keyword evidence="11" id="KW-0408">Iron</keyword>
<evidence type="ECO:0000256" key="16">
    <source>
        <dbReference type="PROSITE-ProRule" id="PRU00601"/>
    </source>
</evidence>
<dbReference type="PANTHER" id="PTHR21319:SF0">
    <property type="entry name" value="AND RING FINGER DOMAIN PROTEIN, PUTATIVE (AFU_ORTHOLOGUE AFUA_1G08900)-RELATED"/>
    <property type="match status" value="1"/>
</dbReference>
<keyword evidence="12 18" id="KW-0472">Membrane</keyword>
<dbReference type="SUPFAM" id="SSF57850">
    <property type="entry name" value="RING/U-box"/>
    <property type="match status" value="1"/>
</dbReference>
<dbReference type="InterPro" id="IPR001841">
    <property type="entry name" value="Znf_RING"/>
</dbReference>
<feature type="compositionally biased region" description="Polar residues" evidence="17">
    <location>
        <begin position="290"/>
        <end position="305"/>
    </location>
</feature>
<keyword evidence="8" id="KW-0833">Ubl conjugation pathway</keyword>
<reference evidence="21" key="1">
    <citation type="submission" date="2022-12" db="EMBL/GenBank/DDBJ databases">
        <title>Draft genome assemblies for two species of Escallonia (Escalloniales).</title>
        <authorList>
            <person name="Chanderbali A."/>
            <person name="Dervinis C."/>
            <person name="Anghel I."/>
            <person name="Soltis D."/>
            <person name="Soltis P."/>
            <person name="Zapata F."/>
        </authorList>
    </citation>
    <scope>NUCLEOTIDE SEQUENCE</scope>
    <source>
        <strain evidence="21">UCBG64.0493</strain>
        <tissue evidence="21">Leaf</tissue>
    </source>
</reference>
<name>A0AA89B2A7_9ASTE</name>
<dbReference type="InterPro" id="IPR013083">
    <property type="entry name" value="Znf_RING/FYVE/PHD"/>
</dbReference>
<dbReference type="FunFam" id="1.20.120.520:FF:000009">
    <property type="entry name" value="Zinc finger protein BRUTUS"/>
    <property type="match status" value="1"/>
</dbReference>
<dbReference type="GO" id="GO:0016567">
    <property type="term" value="P:protein ubiquitination"/>
    <property type="evidence" value="ECO:0007669"/>
    <property type="project" value="TreeGrafter"/>
</dbReference>
<comment type="subcellular location">
    <subcellularLocation>
        <location evidence="2">Membrane</location>
        <topology evidence="2">Single-pass membrane protein</topology>
    </subcellularLocation>
    <subcellularLocation>
        <location evidence="1">Nucleus</location>
    </subcellularLocation>
</comment>
<dbReference type="InterPro" id="IPR008913">
    <property type="entry name" value="Znf_CHY"/>
</dbReference>
<evidence type="ECO:0000259" key="19">
    <source>
        <dbReference type="PROSITE" id="PS50089"/>
    </source>
</evidence>
<feature type="domain" description="CHY-type" evidence="20">
    <location>
        <begin position="923"/>
        <end position="992"/>
    </location>
</feature>
<evidence type="ECO:0000256" key="2">
    <source>
        <dbReference type="ARBA" id="ARBA00004167"/>
    </source>
</evidence>
<organism evidence="21 22">
    <name type="scientific">Escallonia herrerae</name>
    <dbReference type="NCBI Taxonomy" id="1293975"/>
    <lineage>
        <taxon>Eukaryota</taxon>
        <taxon>Viridiplantae</taxon>
        <taxon>Streptophyta</taxon>
        <taxon>Embryophyta</taxon>
        <taxon>Tracheophyta</taxon>
        <taxon>Spermatophyta</taxon>
        <taxon>Magnoliopsida</taxon>
        <taxon>eudicotyledons</taxon>
        <taxon>Gunneridae</taxon>
        <taxon>Pentapetalae</taxon>
        <taxon>asterids</taxon>
        <taxon>campanulids</taxon>
        <taxon>Escalloniales</taxon>
        <taxon>Escalloniaceae</taxon>
        <taxon>Escallonia</taxon>
    </lineage>
</organism>
<dbReference type="Proteomes" id="UP001188597">
    <property type="component" value="Unassembled WGS sequence"/>
</dbReference>
<dbReference type="GO" id="GO:0006511">
    <property type="term" value="P:ubiquitin-dependent protein catabolic process"/>
    <property type="evidence" value="ECO:0007669"/>
    <property type="project" value="TreeGrafter"/>
</dbReference>
<evidence type="ECO:0000256" key="12">
    <source>
        <dbReference type="ARBA" id="ARBA00023136"/>
    </source>
</evidence>
<dbReference type="Pfam" id="PF14599">
    <property type="entry name" value="zinc_ribbon_6"/>
    <property type="match status" value="1"/>
</dbReference>
<evidence type="ECO:0008006" key="23">
    <source>
        <dbReference type="Google" id="ProtNLM"/>
    </source>
</evidence>
<keyword evidence="7 16" id="KW-0863">Zinc-finger</keyword>
<dbReference type="GO" id="GO:0016874">
    <property type="term" value="F:ligase activity"/>
    <property type="evidence" value="ECO:0007669"/>
    <property type="project" value="UniProtKB-KW"/>
</dbReference>
<sequence>MARPVSQPDLSSKPPLESLSPIRIFLLFHKAIRSELDALHLAAVAFATDRLEDIRPLLERYHFLRSIYKHHCNAEDEVALAPSVAMSRAALAHLVASVLGGRVSGGCVLGSHLDRPVSSYALALFVSSFAFVIFPALDIRVKNVARTYSLEHEGESVLFDQLFALLDSDMPNKEDYRRELASCTGALQTSINQHMSKEEEQVFPLLIEKFSYEEQASLVWQFLCSIPVNMMVEFLPWLSSSISSDERQDMHKCLCKIIPEEKLLQQIIFTWMDGVKISKKRKSIEDDSTLRSSPDSGTPSTSIDKPQNGHCACESFKTDRKDLLGPHMESMLDRPVDEILHWHKAIKRELNDIAEAARSIQLSGDFSDLFAFNKRLQFIAEVCIFHSIAEDKVIFPAVDAELSFAQEHAEEESEFDKFRCLIESIENAGANSSSAEFYSKLCSHADHIMGIIQKHFHNEEVQLQHQTLHLSLFLLVGRAKVVQVIYVCLQAQLVVVLQEDQLNATKSMIKLVVLAARIPLWKVYHVIKQILARGQSGMNSNNLGVSSLAAAKSLRSLSFGTCAPSLNSSLFNWETDISSSSNGCATRPIDNIFKFHKAIRKDLEYLDVESGKLNDGSETFLRQFSGRFRLLWGLYRAHSNAEDDIVFPALESKETLHNVSHSYTLDHKQEEKLFEDISSTLAELSELHEKLNRTNLTGNLSRSSFNTSERTDSLRQYNELVTKVQGLCKSTRVTLDQHILREELELWPLFDSHFSVEEQDKLVGRIIGTTGAEVLQSMLPWVTSALNQEEQNKMMDTWKQATKNTMFSEWLNEWWEKTAVESLQPSTSDNCVSQDMREALDQSDHTFKPGWKDIFRMNQNELESEIRKVSRDSSLDPRRKAYLIQNLMTSRWIAAQQKLPLLRTGETSDGDDLLGCSPSFRDEEKQVFGCEHYKRNCKVRAACCGKLFTCRFCHDKVSDHSMDRKATSEMMCMNCLKIQAVGPNCTTPSCNGLLMAKYYCSYCKFFDDESATVRALPCGHFMHSACFQAYACTHYTCPICSKSMGDMSVYFGMLDALMASEELPEEYRDRCQDILCNDCGKKGTAPFHWLYHKCGSCGSYNTRVIKGRVGLVLMVLGVTDGSKVFEGLQVVRLLDDEWQYQEALLLVTVKSGDARLHGVLGHWFLVDEFQELRFIWRIVLATVIGFLGSAFGTVGGGGIFIPMLTLIVGFDTKEEGVSSGSYEWGGHKYKHVWMGRGRGGGWGVRSREGEEWRKERRGKGAGQLGAADDKGGSETVARGVRHHRRGDGWGDWAVWKG</sequence>
<evidence type="ECO:0000313" key="22">
    <source>
        <dbReference type="Proteomes" id="UP001188597"/>
    </source>
</evidence>
<evidence type="ECO:0000256" key="5">
    <source>
        <dbReference type="ARBA" id="ARBA00022692"/>
    </source>
</evidence>
<keyword evidence="9" id="KW-0862">Zinc</keyword>
<keyword evidence="22" id="KW-1185">Reference proteome</keyword>
<dbReference type="SUPFAM" id="SSF161219">
    <property type="entry name" value="CHY zinc finger-like"/>
    <property type="match status" value="1"/>
</dbReference>
<dbReference type="GO" id="GO:0008270">
    <property type="term" value="F:zinc ion binding"/>
    <property type="evidence" value="ECO:0007669"/>
    <property type="project" value="UniProtKB-KW"/>
</dbReference>
<dbReference type="InterPro" id="IPR039512">
    <property type="entry name" value="RCHY1_zinc-ribbon"/>
</dbReference>
<evidence type="ECO:0000256" key="6">
    <source>
        <dbReference type="ARBA" id="ARBA00022723"/>
    </source>
</evidence>
<evidence type="ECO:0000256" key="10">
    <source>
        <dbReference type="ARBA" id="ARBA00022989"/>
    </source>
</evidence>
<dbReference type="SMART" id="SM00184">
    <property type="entry name" value="RING"/>
    <property type="match status" value="1"/>
</dbReference>
<evidence type="ECO:0000256" key="14">
    <source>
        <dbReference type="ARBA" id="ARBA00053847"/>
    </source>
</evidence>
<feature type="region of interest" description="Disordered" evidence="17">
    <location>
        <begin position="1244"/>
        <end position="1287"/>
    </location>
</feature>
<dbReference type="GO" id="GO:0005634">
    <property type="term" value="C:nucleus"/>
    <property type="evidence" value="ECO:0007669"/>
    <property type="project" value="UniProtKB-SubCell"/>
</dbReference>
<keyword evidence="10 18" id="KW-1133">Transmembrane helix</keyword>
<keyword evidence="4" id="KW-0436">Ligase</keyword>
<dbReference type="FunFam" id="2.20.28.10:FF:000009">
    <property type="entry name" value="RING finger and CHY zinc finger domain-containing protein 1"/>
    <property type="match status" value="1"/>
</dbReference>
<dbReference type="GO" id="GO:0098711">
    <property type="term" value="P:iron ion import across plasma membrane"/>
    <property type="evidence" value="ECO:0007669"/>
    <property type="project" value="UniProtKB-ARBA"/>
</dbReference>
<dbReference type="EMBL" id="JAVXUP010000492">
    <property type="protein sequence ID" value="KAK3026669.1"/>
    <property type="molecule type" value="Genomic_DNA"/>
</dbReference>
<evidence type="ECO:0000256" key="4">
    <source>
        <dbReference type="ARBA" id="ARBA00022598"/>
    </source>
</evidence>
<dbReference type="PANTHER" id="PTHR21319">
    <property type="entry name" value="RING FINGER AND CHY ZINC FINGER DOMAIN-CONTAINING PROTEIN 1"/>
    <property type="match status" value="1"/>
</dbReference>
<evidence type="ECO:0000256" key="15">
    <source>
        <dbReference type="ARBA" id="ARBA00063786"/>
    </source>
</evidence>
<keyword evidence="13" id="KW-0539">Nucleus</keyword>
<dbReference type="PROSITE" id="PS51266">
    <property type="entry name" value="ZF_CHY"/>
    <property type="match status" value="1"/>
</dbReference>
<evidence type="ECO:0000256" key="18">
    <source>
        <dbReference type="SAM" id="Phobius"/>
    </source>
</evidence>
<protein>
    <recommendedName>
        <fullName evidence="23">Zinc finger protein</fullName>
    </recommendedName>
</protein>
<dbReference type="GO" id="GO:0016020">
    <property type="term" value="C:membrane"/>
    <property type="evidence" value="ECO:0007669"/>
    <property type="project" value="UniProtKB-SubCell"/>
</dbReference>
<dbReference type="Gene3D" id="3.30.40.10">
    <property type="entry name" value="Zinc/RING finger domain, C3HC4 (zinc finger)"/>
    <property type="match status" value="1"/>
</dbReference>
<dbReference type="InterPro" id="IPR037274">
    <property type="entry name" value="Znf_CHY_sf"/>
</dbReference>
<feature type="compositionally biased region" description="Basic and acidic residues" evidence="17">
    <location>
        <begin position="1245"/>
        <end position="1254"/>
    </location>
</feature>
<comment type="function">
    <text evidence="14">Probable E3 ubiquitin-protein ligase that may regulate the response to iron deficiency and thus contributes to iron homeostasis.</text>
</comment>
<keyword evidence="6" id="KW-0479">Metal-binding</keyword>
<comment type="pathway">
    <text evidence="3">Protein modification; protein ubiquitination.</text>
</comment>
<dbReference type="PROSITE" id="PS50089">
    <property type="entry name" value="ZF_RING_2"/>
    <property type="match status" value="1"/>
</dbReference>
<comment type="caution">
    <text evidence="21">The sequence shown here is derived from an EMBL/GenBank/DDBJ whole genome shotgun (WGS) entry which is preliminary data.</text>
</comment>
<dbReference type="Gene3D" id="2.20.28.10">
    <property type="match status" value="1"/>
</dbReference>
<feature type="transmembrane region" description="Helical" evidence="18">
    <location>
        <begin position="1174"/>
        <end position="1201"/>
    </location>
</feature>
<dbReference type="GO" id="GO:0034756">
    <property type="term" value="P:regulation of iron ion transport"/>
    <property type="evidence" value="ECO:0007669"/>
    <property type="project" value="UniProtKB-ARBA"/>
</dbReference>
<evidence type="ECO:0000256" key="7">
    <source>
        <dbReference type="ARBA" id="ARBA00022771"/>
    </source>
</evidence>
<feature type="domain" description="RING-type" evidence="19">
    <location>
        <begin position="1000"/>
        <end position="1041"/>
    </location>
</feature>
<dbReference type="Pfam" id="PF05495">
    <property type="entry name" value="zf-CHY"/>
    <property type="match status" value="1"/>
</dbReference>
<keyword evidence="5 18" id="KW-0812">Transmembrane</keyword>
<dbReference type="InterPro" id="IPR012312">
    <property type="entry name" value="Hemerythrin-like"/>
</dbReference>
<evidence type="ECO:0000313" key="21">
    <source>
        <dbReference type="EMBL" id="KAK3026669.1"/>
    </source>
</evidence>
<gene>
    <name evidence="21" type="ORF">RJ639_040696</name>
</gene>
<dbReference type="FunFam" id="3.30.40.10:FF:000208">
    <property type="entry name" value="Zinc finger protein-related isoform 1"/>
    <property type="match status" value="1"/>
</dbReference>
<evidence type="ECO:0000256" key="11">
    <source>
        <dbReference type="ARBA" id="ARBA00023004"/>
    </source>
</evidence>
<evidence type="ECO:0000256" key="13">
    <source>
        <dbReference type="ARBA" id="ARBA00023242"/>
    </source>
</evidence>
<comment type="subunit">
    <text evidence="15">Binds zinc and iron ions.</text>
</comment>
<evidence type="ECO:0000256" key="17">
    <source>
        <dbReference type="SAM" id="MobiDB-lite"/>
    </source>
</evidence>
<dbReference type="Gene3D" id="1.20.120.520">
    <property type="entry name" value="nmb1532 protein domain like"/>
    <property type="match status" value="4"/>
</dbReference>
<evidence type="ECO:0000256" key="9">
    <source>
        <dbReference type="ARBA" id="ARBA00022833"/>
    </source>
</evidence>
<dbReference type="CDD" id="cd12108">
    <property type="entry name" value="Hr-like"/>
    <property type="match status" value="3"/>
</dbReference>
<feature type="region of interest" description="Disordered" evidence="17">
    <location>
        <begin position="286"/>
        <end position="308"/>
    </location>
</feature>
<dbReference type="GO" id="GO:0061630">
    <property type="term" value="F:ubiquitin protein ligase activity"/>
    <property type="evidence" value="ECO:0007669"/>
    <property type="project" value="UniProtKB-ARBA"/>
</dbReference>